<protein>
    <submittedName>
        <fullName evidence="1">Uncharacterized protein</fullName>
    </submittedName>
</protein>
<evidence type="ECO:0000313" key="1">
    <source>
        <dbReference type="EMBL" id="MBX46317.1"/>
    </source>
</evidence>
<name>A0A2P2NUY0_RHIMU</name>
<proteinExistence type="predicted"/>
<accession>A0A2P2NUY0</accession>
<dbReference type="AlphaFoldDB" id="A0A2P2NUY0"/>
<sequence>MPLEFPPKFLSNFSSAVFWGLGTVSRNLMIRIQVVECSLHATNTNELQLGN</sequence>
<organism evidence="1">
    <name type="scientific">Rhizophora mucronata</name>
    <name type="common">Asiatic mangrove</name>
    <dbReference type="NCBI Taxonomy" id="61149"/>
    <lineage>
        <taxon>Eukaryota</taxon>
        <taxon>Viridiplantae</taxon>
        <taxon>Streptophyta</taxon>
        <taxon>Embryophyta</taxon>
        <taxon>Tracheophyta</taxon>
        <taxon>Spermatophyta</taxon>
        <taxon>Magnoliopsida</taxon>
        <taxon>eudicotyledons</taxon>
        <taxon>Gunneridae</taxon>
        <taxon>Pentapetalae</taxon>
        <taxon>rosids</taxon>
        <taxon>fabids</taxon>
        <taxon>Malpighiales</taxon>
        <taxon>Rhizophoraceae</taxon>
        <taxon>Rhizophora</taxon>
    </lineage>
</organism>
<reference evidence="1" key="1">
    <citation type="submission" date="2018-02" db="EMBL/GenBank/DDBJ databases">
        <title>Rhizophora mucronata_Transcriptome.</title>
        <authorList>
            <person name="Meera S.P."/>
            <person name="Sreeshan A."/>
            <person name="Augustine A."/>
        </authorList>
    </citation>
    <scope>NUCLEOTIDE SEQUENCE</scope>
    <source>
        <tissue evidence="1">Leaf</tissue>
    </source>
</reference>
<dbReference type="EMBL" id="GGEC01065833">
    <property type="protein sequence ID" value="MBX46317.1"/>
    <property type="molecule type" value="Transcribed_RNA"/>
</dbReference>